<protein>
    <submittedName>
        <fullName evidence="1">Uncharacterized protein</fullName>
    </submittedName>
</protein>
<accession>A0A3M7SM50</accession>
<dbReference type="EMBL" id="REGN01001119">
    <property type="protein sequence ID" value="RNA36829.1"/>
    <property type="molecule type" value="Genomic_DNA"/>
</dbReference>
<proteinExistence type="predicted"/>
<evidence type="ECO:0000313" key="1">
    <source>
        <dbReference type="EMBL" id="RNA36829.1"/>
    </source>
</evidence>
<dbReference type="AlphaFoldDB" id="A0A3M7SM50"/>
<reference evidence="1 2" key="1">
    <citation type="journal article" date="2018" name="Sci. Rep.">
        <title>Genomic signatures of local adaptation to the degree of environmental predictability in rotifers.</title>
        <authorList>
            <person name="Franch-Gras L."/>
            <person name="Hahn C."/>
            <person name="Garcia-Roger E.M."/>
            <person name="Carmona M.J."/>
            <person name="Serra M."/>
            <person name="Gomez A."/>
        </authorList>
    </citation>
    <scope>NUCLEOTIDE SEQUENCE [LARGE SCALE GENOMIC DNA]</scope>
    <source>
        <strain evidence="1">HYR1</strain>
    </source>
</reference>
<keyword evidence="2" id="KW-1185">Reference proteome</keyword>
<dbReference type="Proteomes" id="UP000276133">
    <property type="component" value="Unassembled WGS sequence"/>
</dbReference>
<evidence type="ECO:0000313" key="2">
    <source>
        <dbReference type="Proteomes" id="UP000276133"/>
    </source>
</evidence>
<comment type="caution">
    <text evidence="1">The sequence shown here is derived from an EMBL/GenBank/DDBJ whole genome shotgun (WGS) entry which is preliminary data.</text>
</comment>
<name>A0A3M7SM50_BRAPC</name>
<sequence length="67" mass="7552">MLTLTLSTNTTLESILAMHIQCFNIAGTSNLSKFKVSDWIFQPAKLCRLEWIPSPKVIIINVCQSKN</sequence>
<gene>
    <name evidence="1" type="ORF">BpHYR1_042998</name>
</gene>
<organism evidence="1 2">
    <name type="scientific">Brachionus plicatilis</name>
    <name type="common">Marine rotifer</name>
    <name type="synonym">Brachionus muelleri</name>
    <dbReference type="NCBI Taxonomy" id="10195"/>
    <lineage>
        <taxon>Eukaryota</taxon>
        <taxon>Metazoa</taxon>
        <taxon>Spiralia</taxon>
        <taxon>Gnathifera</taxon>
        <taxon>Rotifera</taxon>
        <taxon>Eurotatoria</taxon>
        <taxon>Monogononta</taxon>
        <taxon>Pseudotrocha</taxon>
        <taxon>Ploima</taxon>
        <taxon>Brachionidae</taxon>
        <taxon>Brachionus</taxon>
    </lineage>
</organism>